<accession>A0A0E9XKG4</accession>
<sequence>MRCVYTQRSAHAVKQSLHLGPGSAALHCYSATEGVLSHS</sequence>
<dbReference type="EMBL" id="GBXM01006389">
    <property type="protein sequence ID" value="JAI02189.1"/>
    <property type="molecule type" value="Transcribed_RNA"/>
</dbReference>
<dbReference type="AlphaFoldDB" id="A0A0E9XKG4"/>
<protein>
    <submittedName>
        <fullName evidence="1">Uncharacterized protein</fullName>
    </submittedName>
</protein>
<name>A0A0E9XKG4_ANGAN</name>
<proteinExistence type="predicted"/>
<evidence type="ECO:0000313" key="1">
    <source>
        <dbReference type="EMBL" id="JAI02189.1"/>
    </source>
</evidence>
<organism evidence="1">
    <name type="scientific">Anguilla anguilla</name>
    <name type="common">European freshwater eel</name>
    <name type="synonym">Muraena anguilla</name>
    <dbReference type="NCBI Taxonomy" id="7936"/>
    <lineage>
        <taxon>Eukaryota</taxon>
        <taxon>Metazoa</taxon>
        <taxon>Chordata</taxon>
        <taxon>Craniata</taxon>
        <taxon>Vertebrata</taxon>
        <taxon>Euteleostomi</taxon>
        <taxon>Actinopterygii</taxon>
        <taxon>Neopterygii</taxon>
        <taxon>Teleostei</taxon>
        <taxon>Anguilliformes</taxon>
        <taxon>Anguillidae</taxon>
        <taxon>Anguilla</taxon>
    </lineage>
</organism>
<reference evidence="1" key="1">
    <citation type="submission" date="2014-11" db="EMBL/GenBank/DDBJ databases">
        <authorList>
            <person name="Amaro Gonzalez C."/>
        </authorList>
    </citation>
    <scope>NUCLEOTIDE SEQUENCE</scope>
</reference>
<reference evidence="1" key="2">
    <citation type="journal article" date="2015" name="Fish Shellfish Immunol.">
        <title>Early steps in the European eel (Anguilla anguilla)-Vibrio vulnificus interaction in the gills: Role of the RtxA13 toxin.</title>
        <authorList>
            <person name="Callol A."/>
            <person name="Pajuelo D."/>
            <person name="Ebbesson L."/>
            <person name="Teles M."/>
            <person name="MacKenzie S."/>
            <person name="Amaro C."/>
        </authorList>
    </citation>
    <scope>NUCLEOTIDE SEQUENCE</scope>
</reference>